<dbReference type="GO" id="GO:0016998">
    <property type="term" value="P:cell wall macromolecule catabolic process"/>
    <property type="evidence" value="ECO:0007669"/>
    <property type="project" value="InterPro"/>
</dbReference>
<dbReference type="InterPro" id="IPR002196">
    <property type="entry name" value="Glyco_hydro_24"/>
</dbReference>
<dbReference type="GO" id="GO:0031640">
    <property type="term" value="P:killing of cells of another organism"/>
    <property type="evidence" value="ECO:0007669"/>
    <property type="project" value="UniProtKB-KW"/>
</dbReference>
<evidence type="ECO:0000313" key="3">
    <source>
        <dbReference type="EMBL" id="KXB08575.1"/>
    </source>
</evidence>
<evidence type="ECO:0000256" key="2">
    <source>
        <dbReference type="ARBA" id="ARBA00022638"/>
    </source>
</evidence>
<evidence type="ECO:0008006" key="5">
    <source>
        <dbReference type="Google" id="ProtNLM"/>
    </source>
</evidence>
<dbReference type="InterPro" id="IPR023347">
    <property type="entry name" value="Lysozyme_dom_sf"/>
</dbReference>
<name>A0A133VQ49_9EURY</name>
<dbReference type="Gene3D" id="1.10.530.40">
    <property type="match status" value="1"/>
</dbReference>
<keyword evidence="4" id="KW-1185">Reference proteome</keyword>
<dbReference type="GO" id="GO:0042742">
    <property type="term" value="P:defense response to bacterium"/>
    <property type="evidence" value="ECO:0007669"/>
    <property type="project" value="UniProtKB-KW"/>
</dbReference>
<proteinExistence type="predicted"/>
<dbReference type="InterPro" id="IPR052619">
    <property type="entry name" value="Phage_lysozyme-like"/>
</dbReference>
<reference evidence="3 4" key="1">
    <citation type="journal article" date="2016" name="Sci. Rep.">
        <title>Metabolic traits of an uncultured archaeal lineage -MSBL1- from brine pools of the Red Sea.</title>
        <authorList>
            <person name="Mwirichia R."/>
            <person name="Alam I."/>
            <person name="Rashid M."/>
            <person name="Vinu M."/>
            <person name="Ba-Alawi W."/>
            <person name="Anthony Kamau A."/>
            <person name="Kamanda Ngugi D."/>
            <person name="Goker M."/>
            <person name="Klenk H.P."/>
            <person name="Bajic V."/>
            <person name="Stingl U."/>
        </authorList>
    </citation>
    <scope>NUCLEOTIDE SEQUENCE [LARGE SCALE GENOMIC DNA]</scope>
    <source>
        <strain evidence="3">SCGC-AAA385M02</strain>
    </source>
</reference>
<dbReference type="Proteomes" id="UP000070248">
    <property type="component" value="Unassembled WGS sequence"/>
</dbReference>
<dbReference type="PANTHER" id="PTHR37406:SF1">
    <property type="entry name" value="T4-TYPE LYSOZYME 1-RELATED"/>
    <property type="match status" value="1"/>
</dbReference>
<dbReference type="PANTHER" id="PTHR37406">
    <property type="entry name" value="T4-TYPE LYSOZYME 1-RELATED"/>
    <property type="match status" value="1"/>
</dbReference>
<dbReference type="GO" id="GO:0009253">
    <property type="term" value="P:peptidoglycan catabolic process"/>
    <property type="evidence" value="ECO:0007669"/>
    <property type="project" value="InterPro"/>
</dbReference>
<dbReference type="GO" id="GO:0003796">
    <property type="term" value="F:lysozyme activity"/>
    <property type="evidence" value="ECO:0007669"/>
    <property type="project" value="InterPro"/>
</dbReference>
<organism evidence="3 4">
    <name type="scientific">candidate division MSBL1 archaeon SCGC-AAA385M02</name>
    <dbReference type="NCBI Taxonomy" id="1698287"/>
    <lineage>
        <taxon>Archaea</taxon>
        <taxon>Methanobacteriati</taxon>
        <taxon>Methanobacteriota</taxon>
        <taxon>candidate division MSBL1</taxon>
    </lineage>
</organism>
<evidence type="ECO:0000256" key="1">
    <source>
        <dbReference type="ARBA" id="ARBA00022529"/>
    </source>
</evidence>
<evidence type="ECO:0000313" key="4">
    <source>
        <dbReference type="Proteomes" id="UP000070248"/>
    </source>
</evidence>
<dbReference type="AlphaFoldDB" id="A0A133VQ49"/>
<accession>A0A133VQ49</accession>
<sequence>MKKKPVSRLRDQLKRHEGFRGKPYEDTTGHTTIGYGRNLEANPLSKSEASLMLENDIIRTYNELIKRLPWILDLNRVRQEALINMAFNLGVGGLLRFKKMLKALREEEYSQAGAEALASKWAEQVGNRATEIAFQIKRGEYIRAGW</sequence>
<keyword evidence="1" id="KW-0929">Antimicrobial</keyword>
<dbReference type="SUPFAM" id="SSF53955">
    <property type="entry name" value="Lysozyme-like"/>
    <property type="match status" value="1"/>
</dbReference>
<gene>
    <name evidence="3" type="ORF">AKJ59_00775</name>
</gene>
<protein>
    <recommendedName>
        <fullName evidence="5">Lysozyme</fullName>
    </recommendedName>
</protein>
<dbReference type="EMBL" id="LHYL01000012">
    <property type="protein sequence ID" value="KXB08575.1"/>
    <property type="molecule type" value="Genomic_DNA"/>
</dbReference>
<dbReference type="Pfam" id="PF00959">
    <property type="entry name" value="Phage_lysozyme"/>
    <property type="match status" value="1"/>
</dbReference>
<keyword evidence="2" id="KW-0081">Bacteriolytic enzyme</keyword>
<comment type="caution">
    <text evidence="3">The sequence shown here is derived from an EMBL/GenBank/DDBJ whole genome shotgun (WGS) entry which is preliminary data.</text>
</comment>
<dbReference type="InterPro" id="IPR023346">
    <property type="entry name" value="Lysozyme-like_dom_sf"/>
</dbReference>